<proteinExistence type="predicted"/>
<evidence type="ECO:0000313" key="2">
    <source>
        <dbReference type="Proteomes" id="UP000565715"/>
    </source>
</evidence>
<keyword evidence="2" id="KW-1185">Reference proteome</keyword>
<dbReference type="Proteomes" id="UP000565715">
    <property type="component" value="Unassembled WGS sequence"/>
</dbReference>
<evidence type="ECO:0008006" key="3">
    <source>
        <dbReference type="Google" id="ProtNLM"/>
    </source>
</evidence>
<dbReference type="GO" id="GO:0009306">
    <property type="term" value="P:protein secretion"/>
    <property type="evidence" value="ECO:0007669"/>
    <property type="project" value="InterPro"/>
</dbReference>
<gene>
    <name evidence="1" type="ORF">HGA13_32230</name>
</gene>
<dbReference type="Pfam" id="PF10824">
    <property type="entry name" value="T7SS_ESX_EspC"/>
    <property type="match status" value="1"/>
</dbReference>
<dbReference type="RefSeq" id="WP_068049390.1">
    <property type="nucleotide sequence ID" value="NZ_JAAXOO010000009.1"/>
</dbReference>
<dbReference type="AlphaFoldDB" id="A0A846XP02"/>
<protein>
    <recommendedName>
        <fullName evidence="3">Excreted virulence factor EspC (Type VII ESX diderm)</fullName>
    </recommendedName>
</protein>
<organism evidence="1 2">
    <name type="scientific">Nocardia speluncae</name>
    <dbReference type="NCBI Taxonomy" id="419477"/>
    <lineage>
        <taxon>Bacteria</taxon>
        <taxon>Bacillati</taxon>
        <taxon>Actinomycetota</taxon>
        <taxon>Actinomycetes</taxon>
        <taxon>Mycobacteriales</taxon>
        <taxon>Nocardiaceae</taxon>
        <taxon>Nocardia</taxon>
    </lineage>
</organism>
<dbReference type="InterPro" id="IPR022536">
    <property type="entry name" value="EspC"/>
</dbReference>
<dbReference type="EMBL" id="JAAXOO010000009">
    <property type="protein sequence ID" value="NKY37702.1"/>
    <property type="molecule type" value="Genomic_DNA"/>
</dbReference>
<sequence length="106" mass="11552">MPEELSVEPGHLDDLATKLQKLADDNSRAQSYVKNHIDLSSEQAGLMYGRVAEAIQQVRGFLEGNYRTLGDLTATSAGELSGSAQMYRTTDKSTATALDRTYPGKK</sequence>
<accession>A0A846XP02</accession>
<name>A0A846XP02_9NOCA</name>
<reference evidence="1 2" key="1">
    <citation type="submission" date="2020-04" db="EMBL/GenBank/DDBJ databases">
        <title>MicrobeNet Type strains.</title>
        <authorList>
            <person name="Nicholson A.C."/>
        </authorList>
    </citation>
    <scope>NUCLEOTIDE SEQUENCE [LARGE SCALE GENOMIC DNA]</scope>
    <source>
        <strain evidence="1 2">DSM 45078</strain>
    </source>
</reference>
<evidence type="ECO:0000313" key="1">
    <source>
        <dbReference type="EMBL" id="NKY37702.1"/>
    </source>
</evidence>
<comment type="caution">
    <text evidence="1">The sequence shown here is derived from an EMBL/GenBank/DDBJ whole genome shotgun (WGS) entry which is preliminary data.</text>
</comment>